<name>A0A061F8P7_THECC</name>
<evidence type="ECO:0000313" key="3">
    <source>
        <dbReference type="Proteomes" id="UP000026915"/>
    </source>
</evidence>
<evidence type="ECO:0000256" key="1">
    <source>
        <dbReference type="SAM" id="Phobius"/>
    </source>
</evidence>
<dbReference type="Gramene" id="EOY13685">
    <property type="protein sequence ID" value="EOY13685"/>
    <property type="gene ID" value="TCM_032325"/>
</dbReference>
<keyword evidence="1" id="KW-1133">Transmembrane helix</keyword>
<proteinExistence type="predicted"/>
<dbReference type="Proteomes" id="UP000026915">
    <property type="component" value="Chromosome 7"/>
</dbReference>
<dbReference type="InParanoid" id="A0A061F8P7"/>
<organism evidence="2 3">
    <name type="scientific">Theobroma cacao</name>
    <name type="common">Cacao</name>
    <name type="synonym">Cocoa</name>
    <dbReference type="NCBI Taxonomy" id="3641"/>
    <lineage>
        <taxon>Eukaryota</taxon>
        <taxon>Viridiplantae</taxon>
        <taxon>Streptophyta</taxon>
        <taxon>Embryophyta</taxon>
        <taxon>Tracheophyta</taxon>
        <taxon>Spermatophyta</taxon>
        <taxon>Magnoliopsida</taxon>
        <taxon>eudicotyledons</taxon>
        <taxon>Gunneridae</taxon>
        <taxon>Pentapetalae</taxon>
        <taxon>rosids</taxon>
        <taxon>malvids</taxon>
        <taxon>Malvales</taxon>
        <taxon>Malvaceae</taxon>
        <taxon>Byttnerioideae</taxon>
        <taxon>Theobroma</taxon>
    </lineage>
</organism>
<gene>
    <name evidence="2" type="ORF">TCM_032325</name>
</gene>
<dbReference type="AlphaFoldDB" id="A0A061F8P7"/>
<reference evidence="2 3" key="1">
    <citation type="journal article" date="2013" name="Genome Biol.">
        <title>The genome sequence of the most widely cultivated cacao type and its use to identify candidate genes regulating pod color.</title>
        <authorList>
            <person name="Motamayor J.C."/>
            <person name="Mockaitis K."/>
            <person name="Schmutz J."/>
            <person name="Haiminen N."/>
            <person name="Iii D.L."/>
            <person name="Cornejo O."/>
            <person name="Findley S.D."/>
            <person name="Zheng P."/>
            <person name="Utro F."/>
            <person name="Royaert S."/>
            <person name="Saski C."/>
            <person name="Jenkins J."/>
            <person name="Podicheti R."/>
            <person name="Zhao M."/>
            <person name="Scheffler B.E."/>
            <person name="Stack J.C."/>
            <person name="Feltus F.A."/>
            <person name="Mustiga G.M."/>
            <person name="Amores F."/>
            <person name="Phillips W."/>
            <person name="Marelli J.P."/>
            <person name="May G.D."/>
            <person name="Shapiro H."/>
            <person name="Ma J."/>
            <person name="Bustamante C.D."/>
            <person name="Schnell R.J."/>
            <person name="Main D."/>
            <person name="Gilbert D."/>
            <person name="Parida L."/>
            <person name="Kuhn D.N."/>
        </authorList>
    </citation>
    <scope>NUCLEOTIDE SEQUENCE [LARGE SCALE GENOMIC DNA]</scope>
    <source>
        <strain evidence="3">cv. Matina 1-6</strain>
    </source>
</reference>
<feature type="transmembrane region" description="Helical" evidence="1">
    <location>
        <begin position="21"/>
        <end position="42"/>
    </location>
</feature>
<dbReference type="EMBL" id="CM001885">
    <property type="protein sequence ID" value="EOY13685.1"/>
    <property type="molecule type" value="Genomic_DNA"/>
</dbReference>
<keyword evidence="3" id="KW-1185">Reference proteome</keyword>
<keyword evidence="1" id="KW-0472">Membrane</keyword>
<sequence>MGFDSKAVSSVRVGNWHGLELLCTIFLFFLQQEVMMILLVIWQACTVPCGSI</sequence>
<dbReference type="HOGENOM" id="CLU_3091196_0_0_1"/>
<keyword evidence="1" id="KW-0812">Transmembrane</keyword>
<accession>A0A061F8P7</accession>
<protein>
    <submittedName>
        <fullName evidence="2">Uncharacterized protein</fullName>
    </submittedName>
</protein>
<evidence type="ECO:0000313" key="2">
    <source>
        <dbReference type="EMBL" id="EOY13685.1"/>
    </source>
</evidence>